<proteinExistence type="predicted"/>
<accession>A0A1B0AQ28</accession>
<sequence>MVNDMIVDETLLQHLRFTCKAAVGYEKSLAAYAYNTSTNIDESKNHCNFPSSINRVFNNTRSSYFALASEQKKQKQSGSNTENEVWRQLRAKNFEVLTENIK</sequence>
<evidence type="ECO:0000313" key="2">
    <source>
        <dbReference type="Proteomes" id="UP000092460"/>
    </source>
</evidence>
<dbReference type="EMBL" id="JXJN01001650">
    <property type="status" value="NOT_ANNOTATED_CDS"/>
    <property type="molecule type" value="Genomic_DNA"/>
</dbReference>
<protein>
    <submittedName>
        <fullName evidence="1">Uncharacterized protein</fullName>
    </submittedName>
</protein>
<evidence type="ECO:0000313" key="1">
    <source>
        <dbReference type="EnsemblMetazoa" id="GPPI004489-PA"/>
    </source>
</evidence>
<dbReference type="VEuPathDB" id="VectorBase:GPPI004489"/>
<dbReference type="Proteomes" id="UP000092460">
    <property type="component" value="Unassembled WGS sequence"/>
</dbReference>
<organism evidence="1 2">
    <name type="scientific">Glossina palpalis gambiensis</name>
    <dbReference type="NCBI Taxonomy" id="67801"/>
    <lineage>
        <taxon>Eukaryota</taxon>
        <taxon>Metazoa</taxon>
        <taxon>Ecdysozoa</taxon>
        <taxon>Arthropoda</taxon>
        <taxon>Hexapoda</taxon>
        <taxon>Insecta</taxon>
        <taxon>Pterygota</taxon>
        <taxon>Neoptera</taxon>
        <taxon>Endopterygota</taxon>
        <taxon>Diptera</taxon>
        <taxon>Brachycera</taxon>
        <taxon>Muscomorpha</taxon>
        <taxon>Hippoboscoidea</taxon>
        <taxon>Glossinidae</taxon>
        <taxon>Glossina</taxon>
    </lineage>
</organism>
<keyword evidence="2" id="KW-1185">Reference proteome</keyword>
<reference evidence="1" key="2">
    <citation type="submission" date="2020-05" db="UniProtKB">
        <authorList>
            <consortium name="EnsemblMetazoa"/>
        </authorList>
    </citation>
    <scope>IDENTIFICATION</scope>
    <source>
        <strain evidence="1">IAEA</strain>
    </source>
</reference>
<reference evidence="2" key="1">
    <citation type="submission" date="2015-01" db="EMBL/GenBank/DDBJ databases">
        <authorList>
            <person name="Aksoy S."/>
            <person name="Warren W."/>
            <person name="Wilson R.K."/>
        </authorList>
    </citation>
    <scope>NUCLEOTIDE SEQUENCE [LARGE SCALE GENOMIC DNA]</scope>
    <source>
        <strain evidence="2">IAEA</strain>
    </source>
</reference>
<dbReference type="EnsemblMetazoa" id="GPPI004489-RA">
    <property type="protein sequence ID" value="GPPI004489-PA"/>
    <property type="gene ID" value="GPPI004489"/>
</dbReference>
<name>A0A1B0AQ28_9MUSC</name>
<dbReference type="AlphaFoldDB" id="A0A1B0AQ28"/>